<feature type="transmembrane region" description="Helical" evidence="7">
    <location>
        <begin position="372"/>
        <end position="393"/>
    </location>
</feature>
<name>A0A6A5XP42_9PLEO</name>
<dbReference type="AlphaFoldDB" id="A0A6A5XP42"/>
<evidence type="ECO:0000256" key="4">
    <source>
        <dbReference type="ARBA" id="ARBA00022989"/>
    </source>
</evidence>
<feature type="transmembrane region" description="Helical" evidence="7">
    <location>
        <begin position="146"/>
        <end position="164"/>
    </location>
</feature>
<comment type="subcellular location">
    <subcellularLocation>
        <location evidence="1">Membrane</location>
        <topology evidence="1">Multi-pass membrane protein</topology>
    </subcellularLocation>
</comment>
<dbReference type="Proteomes" id="UP000799778">
    <property type="component" value="Unassembled WGS sequence"/>
</dbReference>
<feature type="transmembrane region" description="Helical" evidence="7">
    <location>
        <begin position="203"/>
        <end position="227"/>
    </location>
</feature>
<feature type="transmembrane region" description="Helical" evidence="7">
    <location>
        <begin position="239"/>
        <end position="259"/>
    </location>
</feature>
<dbReference type="OrthoDB" id="6730379at2759"/>
<dbReference type="EMBL" id="ML978070">
    <property type="protein sequence ID" value="KAF2014676.1"/>
    <property type="molecule type" value="Genomic_DNA"/>
</dbReference>
<dbReference type="FunFam" id="1.20.1250.20:FF:000064">
    <property type="entry name" value="MFS allantoate transporter"/>
    <property type="match status" value="1"/>
</dbReference>
<dbReference type="PANTHER" id="PTHR43791">
    <property type="entry name" value="PERMEASE-RELATED"/>
    <property type="match status" value="1"/>
</dbReference>
<dbReference type="InterPro" id="IPR036259">
    <property type="entry name" value="MFS_trans_sf"/>
</dbReference>
<comment type="similarity">
    <text evidence="6">Belongs to the major facilitator superfamily. Allantoate permease family.</text>
</comment>
<evidence type="ECO:0000259" key="8">
    <source>
        <dbReference type="PROSITE" id="PS50850"/>
    </source>
</evidence>
<evidence type="ECO:0000313" key="9">
    <source>
        <dbReference type="EMBL" id="KAF2014676.1"/>
    </source>
</evidence>
<feature type="transmembrane region" description="Helical" evidence="7">
    <location>
        <begin position="343"/>
        <end position="365"/>
    </location>
</feature>
<accession>A0A6A5XP42</accession>
<dbReference type="Pfam" id="PF07690">
    <property type="entry name" value="MFS_1"/>
    <property type="match status" value="1"/>
</dbReference>
<feature type="transmembrane region" description="Helical" evidence="7">
    <location>
        <begin position="434"/>
        <end position="454"/>
    </location>
</feature>
<feature type="transmembrane region" description="Helical" evidence="7">
    <location>
        <begin position="116"/>
        <end position="134"/>
    </location>
</feature>
<dbReference type="PROSITE" id="PS50850">
    <property type="entry name" value="MFS"/>
    <property type="match status" value="1"/>
</dbReference>
<sequence length="531" mass="59032">MPHHAVEHDNTEPALASKEATPVEIHQYSDDYENGTIEVKDIAGTNDMGAHMFTEAANYDSPETEHEKNIVKRRLDRTMLPILMFSFTLQFLDKLSLNYGSAYTLVQDLNLVGTQYSTVASAYSYGIVIWAVPANYLIQKYPVSKYTGFMIFIWGALILSAAATKNFGGIFAVRLILGMAEANMTPAYMLITSMFYKREEQPFRFFLYVAMNGVATMLGSLFAFGLGHVNHTMLASWQLMFLIIGALNVVWAAVFLLLVPDTPMQTSWLTPKERVLAVSRTSENMIGVRGTKLKAYQVKEALMDPKTWIMAVAGAALGVMSGGLGNFLSALTKGFGFTGLNATLLQLPTGAIEVIVLPIAGWVASRYPDVRCVTYAGFSLIALGGFMGTRFTPHKNRWQLVGSSWLFYTSAIGSVACYNLLATNFAGHTKRSTVNAIWFMVWNASSIAGTYLFFPHEAPRHLSAITSLIVCQSAFIVSVLVLRQYMSWENKKRDKEMAALGLSRKAVFEEAIRLRFLDKADIENQYFRYGL</sequence>
<keyword evidence="2" id="KW-0813">Transport</keyword>
<dbReference type="GO" id="GO:0016020">
    <property type="term" value="C:membrane"/>
    <property type="evidence" value="ECO:0007669"/>
    <property type="project" value="UniProtKB-SubCell"/>
</dbReference>
<evidence type="ECO:0000256" key="7">
    <source>
        <dbReference type="SAM" id="Phobius"/>
    </source>
</evidence>
<feature type="transmembrane region" description="Helical" evidence="7">
    <location>
        <begin position="308"/>
        <end position="331"/>
    </location>
</feature>
<dbReference type="InterPro" id="IPR011701">
    <property type="entry name" value="MFS"/>
</dbReference>
<feature type="transmembrane region" description="Helical" evidence="7">
    <location>
        <begin position="405"/>
        <end position="422"/>
    </location>
</feature>
<dbReference type="GO" id="GO:0022857">
    <property type="term" value="F:transmembrane transporter activity"/>
    <property type="evidence" value="ECO:0007669"/>
    <property type="project" value="InterPro"/>
</dbReference>
<dbReference type="SUPFAM" id="SSF103473">
    <property type="entry name" value="MFS general substrate transporter"/>
    <property type="match status" value="1"/>
</dbReference>
<dbReference type="RefSeq" id="XP_033383015.1">
    <property type="nucleotide sequence ID" value="XM_033533953.1"/>
</dbReference>
<evidence type="ECO:0000256" key="1">
    <source>
        <dbReference type="ARBA" id="ARBA00004141"/>
    </source>
</evidence>
<dbReference type="PANTHER" id="PTHR43791:SF97">
    <property type="entry name" value="ALLANTOATE TRANSPORTER, PUTATIVE (AFU_ORTHOLOGUE AFUA_1G14700)-RELATED"/>
    <property type="match status" value="1"/>
</dbReference>
<gene>
    <name evidence="9" type="ORF">BU24DRAFT_493229</name>
</gene>
<dbReference type="GeneID" id="54291350"/>
<reference evidence="9" key="1">
    <citation type="journal article" date="2020" name="Stud. Mycol.">
        <title>101 Dothideomycetes genomes: a test case for predicting lifestyles and emergence of pathogens.</title>
        <authorList>
            <person name="Haridas S."/>
            <person name="Albert R."/>
            <person name="Binder M."/>
            <person name="Bloem J."/>
            <person name="Labutti K."/>
            <person name="Salamov A."/>
            <person name="Andreopoulos B."/>
            <person name="Baker S."/>
            <person name="Barry K."/>
            <person name="Bills G."/>
            <person name="Bluhm B."/>
            <person name="Cannon C."/>
            <person name="Castanera R."/>
            <person name="Culley D."/>
            <person name="Daum C."/>
            <person name="Ezra D."/>
            <person name="Gonzalez J."/>
            <person name="Henrissat B."/>
            <person name="Kuo A."/>
            <person name="Liang C."/>
            <person name="Lipzen A."/>
            <person name="Lutzoni F."/>
            <person name="Magnuson J."/>
            <person name="Mondo S."/>
            <person name="Nolan M."/>
            <person name="Ohm R."/>
            <person name="Pangilinan J."/>
            <person name="Park H.-J."/>
            <person name="Ramirez L."/>
            <person name="Alfaro M."/>
            <person name="Sun H."/>
            <person name="Tritt A."/>
            <person name="Yoshinaga Y."/>
            <person name="Zwiers L.-H."/>
            <person name="Turgeon B."/>
            <person name="Goodwin S."/>
            <person name="Spatafora J."/>
            <person name="Crous P."/>
            <person name="Grigoriev I."/>
        </authorList>
    </citation>
    <scope>NUCLEOTIDE SEQUENCE</scope>
    <source>
        <strain evidence="9">CBS 175.79</strain>
    </source>
</reference>
<evidence type="ECO:0000256" key="3">
    <source>
        <dbReference type="ARBA" id="ARBA00022692"/>
    </source>
</evidence>
<evidence type="ECO:0000256" key="5">
    <source>
        <dbReference type="ARBA" id="ARBA00023136"/>
    </source>
</evidence>
<organism evidence="9 10">
    <name type="scientific">Aaosphaeria arxii CBS 175.79</name>
    <dbReference type="NCBI Taxonomy" id="1450172"/>
    <lineage>
        <taxon>Eukaryota</taxon>
        <taxon>Fungi</taxon>
        <taxon>Dikarya</taxon>
        <taxon>Ascomycota</taxon>
        <taxon>Pezizomycotina</taxon>
        <taxon>Dothideomycetes</taxon>
        <taxon>Pleosporomycetidae</taxon>
        <taxon>Pleosporales</taxon>
        <taxon>Pleosporales incertae sedis</taxon>
        <taxon>Aaosphaeria</taxon>
    </lineage>
</organism>
<feature type="transmembrane region" description="Helical" evidence="7">
    <location>
        <begin position="170"/>
        <end position="191"/>
    </location>
</feature>
<dbReference type="InterPro" id="IPR020846">
    <property type="entry name" value="MFS_dom"/>
</dbReference>
<evidence type="ECO:0000313" key="10">
    <source>
        <dbReference type="Proteomes" id="UP000799778"/>
    </source>
</evidence>
<feature type="transmembrane region" description="Helical" evidence="7">
    <location>
        <begin position="460"/>
        <end position="482"/>
    </location>
</feature>
<proteinExistence type="inferred from homology"/>
<dbReference type="Gene3D" id="1.20.1250.20">
    <property type="entry name" value="MFS general substrate transporter like domains"/>
    <property type="match status" value="2"/>
</dbReference>
<keyword evidence="4 7" id="KW-1133">Transmembrane helix</keyword>
<evidence type="ECO:0000256" key="6">
    <source>
        <dbReference type="ARBA" id="ARBA00037968"/>
    </source>
</evidence>
<evidence type="ECO:0000256" key="2">
    <source>
        <dbReference type="ARBA" id="ARBA00022448"/>
    </source>
</evidence>
<keyword evidence="10" id="KW-1185">Reference proteome</keyword>
<feature type="transmembrane region" description="Helical" evidence="7">
    <location>
        <begin position="78"/>
        <end position="96"/>
    </location>
</feature>
<keyword evidence="3 7" id="KW-0812">Transmembrane</keyword>
<keyword evidence="5 7" id="KW-0472">Membrane</keyword>
<protein>
    <submittedName>
        <fullName evidence="9">Allantoin permease</fullName>
    </submittedName>
</protein>
<feature type="domain" description="Major facilitator superfamily (MFS) profile" evidence="8">
    <location>
        <begin position="79"/>
        <end position="531"/>
    </location>
</feature>